<sequence>MRLMKSVKLNAEQLRDVLDFIANNQNEEGHVQWTDNILFRYVPKVFEGATVPHKTATNIINTAISKSFFDISLQDLVFTSQPKRLAYQLFWDSAKPAVPEVLRNTSTLLLTERQPETINAQAVQVGSEIVSRESFSVRLDDRESKGTLGFIATVENLNSARSRHVIATAGHLINVASSIYALDDADQRRYLLQVVPEFRRTLGTPSFRIFRTPTRGTISANEICLLETNNIPLSSLSCSFPSVDCAF</sequence>
<evidence type="ECO:0000313" key="1">
    <source>
        <dbReference type="EMBL" id="PGG96055.1"/>
    </source>
</evidence>
<keyword evidence="2" id="KW-1185">Reference proteome</keyword>
<comment type="caution">
    <text evidence="1">The sequence shown here is derived from an EMBL/GenBank/DDBJ whole genome shotgun (WGS) entry which is preliminary data.</text>
</comment>
<dbReference type="OrthoDB" id="4188492at2759"/>
<dbReference type="Proteomes" id="UP000223968">
    <property type="component" value="Unassembled WGS sequence"/>
</dbReference>
<reference evidence="1 2" key="1">
    <citation type="submission" date="2017-10" db="EMBL/GenBank/DDBJ databases">
        <title>Comparative genomics in systemic dimorphic fungi from Ajellomycetaceae.</title>
        <authorList>
            <person name="Munoz J.F."/>
            <person name="Mcewen J.G."/>
            <person name="Clay O.K."/>
            <person name="Cuomo C.A."/>
        </authorList>
    </citation>
    <scope>NUCLEOTIDE SEQUENCE [LARGE SCALE GENOMIC DNA]</scope>
    <source>
        <strain evidence="1 2">UAMH5409</strain>
    </source>
</reference>
<name>A0A2B7WH35_9EURO</name>
<organism evidence="1 2">
    <name type="scientific">Helicocarpus griseus UAMH5409</name>
    <dbReference type="NCBI Taxonomy" id="1447875"/>
    <lineage>
        <taxon>Eukaryota</taxon>
        <taxon>Fungi</taxon>
        <taxon>Dikarya</taxon>
        <taxon>Ascomycota</taxon>
        <taxon>Pezizomycotina</taxon>
        <taxon>Eurotiomycetes</taxon>
        <taxon>Eurotiomycetidae</taxon>
        <taxon>Onygenales</taxon>
        <taxon>Ajellomycetaceae</taxon>
        <taxon>Helicocarpus</taxon>
    </lineage>
</organism>
<accession>A0A2B7WH35</accession>
<protein>
    <submittedName>
        <fullName evidence="1">Uncharacterized protein</fullName>
    </submittedName>
</protein>
<proteinExistence type="predicted"/>
<dbReference type="AlphaFoldDB" id="A0A2B7WH35"/>
<gene>
    <name evidence="1" type="ORF">AJ79_09743</name>
</gene>
<dbReference type="EMBL" id="PDNB01000297">
    <property type="protein sequence ID" value="PGG96055.1"/>
    <property type="molecule type" value="Genomic_DNA"/>
</dbReference>
<evidence type="ECO:0000313" key="2">
    <source>
        <dbReference type="Proteomes" id="UP000223968"/>
    </source>
</evidence>